<dbReference type="EMBL" id="FZOD01000015">
    <property type="protein sequence ID" value="SNS74084.1"/>
    <property type="molecule type" value="Genomic_DNA"/>
</dbReference>
<evidence type="ECO:0000313" key="4">
    <source>
        <dbReference type="Proteomes" id="UP000198282"/>
    </source>
</evidence>
<dbReference type="SUPFAM" id="SSF53098">
    <property type="entry name" value="Ribonuclease H-like"/>
    <property type="match status" value="1"/>
</dbReference>
<feature type="region of interest" description="Disordered" evidence="1">
    <location>
        <begin position="415"/>
        <end position="451"/>
    </location>
</feature>
<feature type="domain" description="Transposase IS701-like DDE" evidence="2">
    <location>
        <begin position="26"/>
        <end position="272"/>
    </location>
</feature>
<reference evidence="3 4" key="1">
    <citation type="submission" date="2017-06" db="EMBL/GenBank/DDBJ databases">
        <authorList>
            <person name="Kim H.J."/>
            <person name="Triplett B.A."/>
        </authorList>
    </citation>
    <scope>NUCLEOTIDE SEQUENCE [LARGE SCALE GENOMIC DNA]</scope>
    <source>
        <strain evidence="3 4">CGMCC 4.2132</strain>
    </source>
</reference>
<sequence>MAVVSSVLLPNPSRQGLACLAVFRQELMGCFTRRSDALFELTDAVLAAGPVVSLPHLSLDPLYRRGHGSVYAALAKGQINTGILRNLLARQLAQRPAVFAIDVSCWARSDAECSPSRGFYYHPTRHSAGKPIIAGWAFSWLAGLELTTNSWTAPLDAVRLLPGTNINDAAAAQILQLLPRLPDASGRLSLFVFDGGYDPVRLALALAATPAQLLVRIRSDRCFYADPPPAEVGALGRPRRHGRKFACADSSTWPTPTAALTTTDTQYGTVTVHAWSGLHAKTQQHDGHGSRGPRPIVAGTVVRLTVTALPGRTRKPATLWLWWHGPTGCPVDLDLLWRSYVRRFDLEHTFRFCKQTLNWTLPRPRTPEQADRWTWLILAAYTQLRLPWEKPLPANRLTPGRVRRAFRSVHAVLGTPASAPQPCGHSPGRPRGTTRGPAPRHLAIKTTSRTA</sequence>
<evidence type="ECO:0000256" key="1">
    <source>
        <dbReference type="SAM" id="MobiDB-lite"/>
    </source>
</evidence>
<dbReference type="AlphaFoldDB" id="A0A239H1E0"/>
<dbReference type="Pfam" id="PF13546">
    <property type="entry name" value="DDE_5"/>
    <property type="match status" value="1"/>
</dbReference>
<protein>
    <recommendedName>
        <fullName evidence="2">Transposase IS701-like DDE domain-containing protein</fullName>
    </recommendedName>
</protein>
<accession>A0A239H1E0</accession>
<feature type="compositionally biased region" description="Low complexity" evidence="1">
    <location>
        <begin position="427"/>
        <end position="440"/>
    </location>
</feature>
<evidence type="ECO:0000259" key="2">
    <source>
        <dbReference type="Pfam" id="PF13546"/>
    </source>
</evidence>
<dbReference type="NCBIfam" id="NF041680">
    <property type="entry name" value="transp_NF041680"/>
    <property type="match status" value="1"/>
</dbReference>
<dbReference type="Proteomes" id="UP000198282">
    <property type="component" value="Unassembled WGS sequence"/>
</dbReference>
<dbReference type="InterPro" id="IPR012337">
    <property type="entry name" value="RNaseH-like_sf"/>
</dbReference>
<dbReference type="InterPro" id="IPR038721">
    <property type="entry name" value="IS701-like_DDE_dom"/>
</dbReference>
<name>A0A239H1E0_9ACTN</name>
<organism evidence="3 4">
    <name type="scientific">Streptosporangium subroseum</name>
    <dbReference type="NCBI Taxonomy" id="106412"/>
    <lineage>
        <taxon>Bacteria</taxon>
        <taxon>Bacillati</taxon>
        <taxon>Actinomycetota</taxon>
        <taxon>Actinomycetes</taxon>
        <taxon>Streptosporangiales</taxon>
        <taxon>Streptosporangiaceae</taxon>
        <taxon>Streptosporangium</taxon>
    </lineage>
</organism>
<gene>
    <name evidence="3" type="ORF">SAMN05216276_101510</name>
</gene>
<keyword evidence="4" id="KW-1185">Reference proteome</keyword>
<evidence type="ECO:0000313" key="3">
    <source>
        <dbReference type="EMBL" id="SNS74084.1"/>
    </source>
</evidence>
<dbReference type="RefSeq" id="WP_218825346.1">
    <property type="nucleotide sequence ID" value="NZ_FZOD01000015.1"/>
</dbReference>
<proteinExistence type="predicted"/>